<dbReference type="AlphaFoldDB" id="A0A6J6B098"/>
<dbReference type="EMBL" id="CAEZSI010000005">
    <property type="protein sequence ID" value="CAB4532067.1"/>
    <property type="molecule type" value="Genomic_DNA"/>
</dbReference>
<gene>
    <name evidence="1" type="ORF">UFOPK1412_00078</name>
</gene>
<protein>
    <submittedName>
        <fullName evidence="1">Unannotated protein</fullName>
    </submittedName>
</protein>
<evidence type="ECO:0000313" key="1">
    <source>
        <dbReference type="EMBL" id="CAB4532067.1"/>
    </source>
</evidence>
<organism evidence="1">
    <name type="scientific">freshwater metagenome</name>
    <dbReference type="NCBI Taxonomy" id="449393"/>
    <lineage>
        <taxon>unclassified sequences</taxon>
        <taxon>metagenomes</taxon>
        <taxon>ecological metagenomes</taxon>
    </lineage>
</organism>
<sequence length="131" mass="13442">MPTGNCIALSASFWPDSPVASLSKSEIAAAKPIAIGSTQICQPVNVVSTQSVRAMAGFPVATDCGKNVASFSQSSAIEKASSIRATSFAPMGAEPLAVTNFFAVSRTIFFGIASPDWVNPGALIPNAENCC</sequence>
<reference evidence="1" key="1">
    <citation type="submission" date="2020-05" db="EMBL/GenBank/DDBJ databases">
        <authorList>
            <person name="Chiriac C."/>
            <person name="Salcher M."/>
            <person name="Ghai R."/>
            <person name="Kavagutti S V."/>
        </authorList>
    </citation>
    <scope>NUCLEOTIDE SEQUENCE</scope>
</reference>
<name>A0A6J6B098_9ZZZZ</name>
<proteinExistence type="predicted"/>
<accession>A0A6J6B098</accession>